<dbReference type="RefSeq" id="WP_173570135.1">
    <property type="nucleotide sequence ID" value="NZ_WOSY01000007.1"/>
</dbReference>
<dbReference type="InterPro" id="IPR044925">
    <property type="entry name" value="His-Me_finger_sf"/>
</dbReference>
<gene>
    <name evidence="4" type="ORF">GOB81_09300</name>
</gene>
<comment type="caution">
    <text evidence="4">The sequence shown here is derived from an EMBL/GenBank/DDBJ whole genome shotgun (WGS) entry which is preliminary data.</text>
</comment>
<evidence type="ECO:0000256" key="1">
    <source>
        <dbReference type="SAM" id="SignalP"/>
    </source>
</evidence>
<keyword evidence="4" id="KW-0378">Hydrolase</keyword>
<dbReference type="InterPro" id="IPR020821">
    <property type="entry name" value="ENPP1-3/EXOG-like_nuc-like"/>
</dbReference>
<reference evidence="4 5" key="1">
    <citation type="journal article" date="2020" name="Int. J. Syst. Evol. Microbiol.">
        <title>Novel acetic acid bacteria from cider fermentations: Acetobacter conturbans sp. nov. and Acetobacter fallax sp. nov.</title>
        <authorList>
            <person name="Sombolestani A.S."/>
            <person name="Cleenwerck I."/>
            <person name="Cnockaert M."/>
            <person name="Borremans W."/>
            <person name="Wieme A.D."/>
            <person name="De Vuyst L."/>
            <person name="Vandamme P."/>
        </authorList>
    </citation>
    <scope>NUCLEOTIDE SEQUENCE [LARGE SCALE GENOMIC DNA]</scope>
    <source>
        <strain evidence="4 5">LMG 1627</strain>
    </source>
</reference>
<feature type="signal peptide" evidence="1">
    <location>
        <begin position="1"/>
        <end position="21"/>
    </location>
</feature>
<organism evidence="4 5">
    <name type="scientific">Acetobacter conturbans</name>
    <dbReference type="NCBI Taxonomy" id="1737472"/>
    <lineage>
        <taxon>Bacteria</taxon>
        <taxon>Pseudomonadati</taxon>
        <taxon>Pseudomonadota</taxon>
        <taxon>Alphaproteobacteria</taxon>
        <taxon>Acetobacterales</taxon>
        <taxon>Acetobacteraceae</taxon>
        <taxon>Acetobacter</taxon>
    </lineage>
</organism>
<feature type="domain" description="DNA/RNA non-specific endonuclease/pyrophosphatase/phosphodiesterase" evidence="3">
    <location>
        <begin position="43"/>
        <end position="233"/>
    </location>
</feature>
<keyword evidence="1" id="KW-0732">Signal</keyword>
<dbReference type="GO" id="GO:0004519">
    <property type="term" value="F:endonuclease activity"/>
    <property type="evidence" value="ECO:0007669"/>
    <property type="project" value="UniProtKB-KW"/>
</dbReference>
<name>A0ABX0JZP9_9PROT</name>
<dbReference type="SMART" id="SM00892">
    <property type="entry name" value="Endonuclease_NS"/>
    <property type="match status" value="1"/>
</dbReference>
<protein>
    <submittedName>
        <fullName evidence="4">DNA/RNA non-specific endonuclease</fullName>
    </submittedName>
</protein>
<dbReference type="Gene3D" id="3.40.570.10">
    <property type="entry name" value="Extracellular Endonuclease, subunit A"/>
    <property type="match status" value="1"/>
</dbReference>
<dbReference type="SMART" id="SM00477">
    <property type="entry name" value="NUC"/>
    <property type="match status" value="1"/>
</dbReference>
<dbReference type="EMBL" id="WOSY01000007">
    <property type="protein sequence ID" value="NHN88826.1"/>
    <property type="molecule type" value="Genomic_DNA"/>
</dbReference>
<evidence type="ECO:0000259" key="3">
    <source>
        <dbReference type="SMART" id="SM00892"/>
    </source>
</evidence>
<dbReference type="Pfam" id="PF01223">
    <property type="entry name" value="Endonuclease_NS"/>
    <property type="match status" value="1"/>
</dbReference>
<evidence type="ECO:0000313" key="5">
    <source>
        <dbReference type="Proteomes" id="UP000631653"/>
    </source>
</evidence>
<evidence type="ECO:0000313" key="4">
    <source>
        <dbReference type="EMBL" id="NHN88826.1"/>
    </source>
</evidence>
<dbReference type="InterPro" id="IPR001604">
    <property type="entry name" value="Endo_G_ENPP1-like_dom"/>
</dbReference>
<proteinExistence type="predicted"/>
<sequence length="247" mass="27207">MLLFIRLLSLVLLLAPLAAHASCADHFAAQAQPTSSRQLIFLCSSSFAIGYSPQDREAAWSAEHLTADIINEADSLKGRSDFQEDLRLPLNARSELYDYKRSGWSRGHLTPSGDAPTSPSRSETFMLSNIVPQAARLNSGAWNHIEARVRKLALRQKNIYVMTGPAFRESHGTIGPDHVRVPSSIWKAVYVPTMTAVSVIVCKNTAPYRCNSVSLDSLERVTGIDPFPGLSSAERSRSKILDHSLLF</sequence>
<dbReference type="Proteomes" id="UP000631653">
    <property type="component" value="Unassembled WGS sequence"/>
</dbReference>
<dbReference type="SUPFAM" id="SSF54060">
    <property type="entry name" value="His-Me finger endonucleases"/>
    <property type="match status" value="1"/>
</dbReference>
<feature type="domain" description="ENPP1-3/EXOG-like endonuclease/phosphodiesterase" evidence="2">
    <location>
        <begin position="44"/>
        <end position="233"/>
    </location>
</feature>
<dbReference type="PANTHER" id="PTHR13966:SF5">
    <property type="entry name" value="ENDONUCLEASE G, MITOCHONDRIAL"/>
    <property type="match status" value="1"/>
</dbReference>
<keyword evidence="4" id="KW-0255">Endonuclease</keyword>
<accession>A0ABX0JZP9</accession>
<keyword evidence="4" id="KW-0540">Nuclease</keyword>
<keyword evidence="5" id="KW-1185">Reference proteome</keyword>
<feature type="chain" id="PRO_5047229262" evidence="1">
    <location>
        <begin position="22"/>
        <end position="247"/>
    </location>
</feature>
<dbReference type="PANTHER" id="PTHR13966">
    <property type="entry name" value="ENDONUCLEASE RELATED"/>
    <property type="match status" value="1"/>
</dbReference>
<evidence type="ECO:0000259" key="2">
    <source>
        <dbReference type="SMART" id="SM00477"/>
    </source>
</evidence>
<dbReference type="InterPro" id="IPR040255">
    <property type="entry name" value="Non-specific_endonuclease"/>
</dbReference>
<dbReference type="InterPro" id="IPR044929">
    <property type="entry name" value="DNA/RNA_non-sp_Endonuclease_sf"/>
</dbReference>